<keyword evidence="1" id="KW-1133">Transmembrane helix</keyword>
<proteinExistence type="predicted"/>
<keyword evidence="1" id="KW-0472">Membrane</keyword>
<dbReference type="AlphaFoldDB" id="A0A0S4MRV1"/>
<dbReference type="STRING" id="1643428.GCA_001442855_00060"/>
<keyword evidence="1" id="KW-0812">Transmembrane</keyword>
<reference evidence="3" key="1">
    <citation type="submission" date="2015-11" db="EMBL/GenBank/DDBJ databases">
        <authorList>
            <person name="Varghese N."/>
        </authorList>
    </citation>
    <scope>NUCLEOTIDE SEQUENCE [LARGE SCALE GENOMIC DNA]</scope>
</reference>
<dbReference type="EMBL" id="FAOO01000001">
    <property type="protein sequence ID" value="CUU00726.1"/>
    <property type="molecule type" value="Genomic_DNA"/>
</dbReference>
<keyword evidence="3" id="KW-1185">Reference proteome</keyword>
<evidence type="ECO:0000256" key="1">
    <source>
        <dbReference type="SAM" id="Phobius"/>
    </source>
</evidence>
<sequence>MKIIFLFLFLLQPSFLMTQTCDSVSMAIEIDTAKKKISTGEILLGASAAIGIPLTIGLATLSLSPPSYILFFKDKRPHNGIAFETAIGYGDTTRFRFSDFRIIFQYAYIKNFKNRLTLALNRDKTLGRFGRNKIFGYGLSMGFWAGTNFKKMNLIGIEVSIWVGNAMNIPYIFLFPQHHLFVKLKRGFLLNPIEQITEINIGFSSSITLKR</sequence>
<evidence type="ECO:0008006" key="4">
    <source>
        <dbReference type="Google" id="ProtNLM"/>
    </source>
</evidence>
<dbReference type="RefSeq" id="WP_140943882.1">
    <property type="nucleotide sequence ID" value="NZ_FAOO01000001.1"/>
</dbReference>
<feature type="transmembrane region" description="Helical" evidence="1">
    <location>
        <begin position="42"/>
        <end position="63"/>
    </location>
</feature>
<dbReference type="OrthoDB" id="9795019at2"/>
<organism evidence="2 3">
    <name type="scientific">Candidatus Thermokryptus mobilis</name>
    <dbReference type="NCBI Taxonomy" id="1643428"/>
    <lineage>
        <taxon>Bacteria</taxon>
        <taxon>Pseudomonadati</taxon>
        <taxon>Candidatus Kryptoniota</taxon>
        <taxon>Candidatus Thermokryptus</taxon>
    </lineage>
</organism>
<name>A0A0S4MRV1_9BACT</name>
<evidence type="ECO:0000313" key="2">
    <source>
        <dbReference type="EMBL" id="CUU00726.1"/>
    </source>
</evidence>
<accession>A0A0S4MRV1</accession>
<protein>
    <recommendedName>
        <fullName evidence="4">Outer membrane protein beta-barrel domain-containing protein</fullName>
    </recommendedName>
</protein>
<evidence type="ECO:0000313" key="3">
    <source>
        <dbReference type="Proteomes" id="UP000320623"/>
    </source>
</evidence>
<dbReference type="Proteomes" id="UP000320623">
    <property type="component" value="Unassembled WGS sequence"/>
</dbReference>
<gene>
    <name evidence="2" type="ORF">JGI1_00064</name>
</gene>